<dbReference type="AlphaFoldDB" id="A0A380RWV2"/>
<dbReference type="PROSITE" id="PS51257">
    <property type="entry name" value="PROKAR_LIPOPROTEIN"/>
    <property type="match status" value="1"/>
</dbReference>
<feature type="repeat" description="TPR" evidence="3">
    <location>
        <begin position="184"/>
        <end position="217"/>
    </location>
</feature>
<keyword evidence="2 3" id="KW-0802">TPR repeat</keyword>
<dbReference type="PANTHER" id="PTHR44943">
    <property type="entry name" value="CELLULOSE SYNTHASE OPERON PROTEIN C"/>
    <property type="match status" value="1"/>
</dbReference>
<protein>
    <submittedName>
        <fullName evidence="4">Tetratricopeptide repeat-containing protein</fullName>
    </submittedName>
</protein>
<dbReference type="SUPFAM" id="SSF48452">
    <property type="entry name" value="TPR-like"/>
    <property type="match status" value="1"/>
</dbReference>
<reference evidence="4 5" key="1">
    <citation type="submission" date="2017-08" db="EMBL/GenBank/DDBJ databases">
        <authorList>
            <person name="de Groot N.N."/>
        </authorList>
    </citation>
    <scope>NUCLEOTIDE SEQUENCE [LARGE SCALE GENOMIC DNA]</scope>
    <source>
        <strain evidence="4 5">HM2</strain>
    </source>
</reference>
<gene>
    <name evidence="4" type="ORF">SAMN05661053_1292</name>
</gene>
<sequence length="240" mass="26978">MLKRVVHNRLHSAIGALFAIFVATVLCACNGSDLARGDEALRIGDYDRAVTNFSKVLDVEPANRDARYGLAIAYYAIAEDRERLKESTLAFWERTVREFKILSVVDSSEKSKPMYSTALFYLARAMLAENAQAKVLHLLDQSVQLDPENYFSYNLKALILAGQGDVDGAKKIYAYIVTKEPKFASAYVNLGNLYWNAHDYESAWDIWSMGREALPQDAVLAKWTRIAEDSLKAMVYSGKL</sequence>
<organism evidence="4 5">
    <name type="scientific">Fibrobacter succinogenes</name>
    <name type="common">Bacteroides succinogenes</name>
    <dbReference type="NCBI Taxonomy" id="833"/>
    <lineage>
        <taxon>Bacteria</taxon>
        <taxon>Pseudomonadati</taxon>
        <taxon>Fibrobacterota</taxon>
        <taxon>Fibrobacteria</taxon>
        <taxon>Fibrobacterales</taxon>
        <taxon>Fibrobacteraceae</taxon>
        <taxon>Fibrobacter</taxon>
    </lineage>
</organism>
<dbReference type="Gene3D" id="1.25.40.10">
    <property type="entry name" value="Tetratricopeptide repeat domain"/>
    <property type="match status" value="2"/>
</dbReference>
<evidence type="ECO:0000256" key="2">
    <source>
        <dbReference type="ARBA" id="ARBA00022803"/>
    </source>
</evidence>
<evidence type="ECO:0000313" key="5">
    <source>
        <dbReference type="Proteomes" id="UP000255423"/>
    </source>
</evidence>
<proteinExistence type="predicted"/>
<dbReference type="InterPro" id="IPR019734">
    <property type="entry name" value="TPR_rpt"/>
</dbReference>
<evidence type="ECO:0000313" key="4">
    <source>
        <dbReference type="EMBL" id="SUQ20040.1"/>
    </source>
</evidence>
<evidence type="ECO:0000256" key="1">
    <source>
        <dbReference type="ARBA" id="ARBA00022737"/>
    </source>
</evidence>
<dbReference type="PANTHER" id="PTHR44943:SF8">
    <property type="entry name" value="TPR REPEAT-CONTAINING PROTEIN MJ0263"/>
    <property type="match status" value="1"/>
</dbReference>
<dbReference type="InterPro" id="IPR011990">
    <property type="entry name" value="TPR-like_helical_dom_sf"/>
</dbReference>
<dbReference type="Proteomes" id="UP000255423">
    <property type="component" value="Unassembled WGS sequence"/>
</dbReference>
<accession>A0A380RWV2</accession>
<dbReference type="RefSeq" id="WP_109572493.1">
    <property type="nucleotide sequence ID" value="NZ_UHJL01000001.1"/>
</dbReference>
<evidence type="ECO:0000256" key="3">
    <source>
        <dbReference type="PROSITE-ProRule" id="PRU00339"/>
    </source>
</evidence>
<dbReference type="InterPro" id="IPR051685">
    <property type="entry name" value="Ycf3/AcsC/BcsC/TPR_MFPF"/>
</dbReference>
<dbReference type="Pfam" id="PF13432">
    <property type="entry name" value="TPR_16"/>
    <property type="match status" value="2"/>
</dbReference>
<dbReference type="SMART" id="SM00028">
    <property type="entry name" value="TPR"/>
    <property type="match status" value="4"/>
</dbReference>
<feature type="repeat" description="TPR" evidence="3">
    <location>
        <begin position="30"/>
        <end position="63"/>
    </location>
</feature>
<keyword evidence="1" id="KW-0677">Repeat</keyword>
<dbReference type="PROSITE" id="PS50005">
    <property type="entry name" value="TPR"/>
    <property type="match status" value="2"/>
</dbReference>
<dbReference type="EMBL" id="UHJL01000001">
    <property type="protein sequence ID" value="SUQ20040.1"/>
    <property type="molecule type" value="Genomic_DNA"/>
</dbReference>
<name>A0A380RWV2_FIBSU</name>